<accession>A0AAW0BCJ4</accession>
<name>A0AAW0BCJ4_9AGAR</name>
<gene>
    <name evidence="2" type="ORF">VNI00_016813</name>
</gene>
<evidence type="ECO:0000313" key="3">
    <source>
        <dbReference type="Proteomes" id="UP001383192"/>
    </source>
</evidence>
<organism evidence="2 3">
    <name type="scientific">Paramarasmius palmivorus</name>
    <dbReference type="NCBI Taxonomy" id="297713"/>
    <lineage>
        <taxon>Eukaryota</taxon>
        <taxon>Fungi</taxon>
        <taxon>Dikarya</taxon>
        <taxon>Basidiomycota</taxon>
        <taxon>Agaricomycotina</taxon>
        <taxon>Agaricomycetes</taxon>
        <taxon>Agaricomycetidae</taxon>
        <taxon>Agaricales</taxon>
        <taxon>Marasmiineae</taxon>
        <taxon>Marasmiaceae</taxon>
        <taxon>Paramarasmius</taxon>
    </lineage>
</organism>
<keyword evidence="3" id="KW-1185">Reference proteome</keyword>
<dbReference type="AlphaFoldDB" id="A0AAW0BCJ4"/>
<protein>
    <submittedName>
        <fullName evidence="2">Uncharacterized protein</fullName>
    </submittedName>
</protein>
<feature type="region of interest" description="Disordered" evidence="1">
    <location>
        <begin position="375"/>
        <end position="434"/>
    </location>
</feature>
<comment type="caution">
    <text evidence="2">The sequence shown here is derived from an EMBL/GenBank/DDBJ whole genome shotgun (WGS) entry which is preliminary data.</text>
</comment>
<evidence type="ECO:0000256" key="1">
    <source>
        <dbReference type="SAM" id="MobiDB-lite"/>
    </source>
</evidence>
<feature type="compositionally biased region" description="Basic residues" evidence="1">
    <location>
        <begin position="410"/>
        <end position="421"/>
    </location>
</feature>
<sequence length="434" mass="49839">MGLLQSHDDENLGAYFPENVWLNSKGVLCNGIDGPAHSSDINFGDITIIQVETTITTTIEMLEGEHILQCIKELTTGESLTDFSVLVAAKSRDIKRSVTELLTRRADSYCLPSLDGFDPHAPEDFPRWNVLEEFPMEVIGHLRYDTIYSPLLEPVMRWPKENWHPMHQQSLHPGTILSNGLTWFKLDPYDEVILQSFGILTAGLWEIWLSQCTRVFDCHEETKTAQNYFFLNPPMFLLRSVSVPLKQDSESRPLYLFVYPPPVSMLDTMLWAQGHARTHFWSLDESGQPELPEEEYEQWGIPTLKLSLDSASERSMFLCSWPNEIYTAMYDWQVARGFDPTTSDFARHMKYPELEIIGENKTKCRFEDVTEVTRTVADTSASKATKDVPTPAADEEQSRSSEEVSLARKKDTKRQKGKRKEKWSWKRFIGAIAR</sequence>
<dbReference type="EMBL" id="JAYKXP010000141">
    <property type="protein sequence ID" value="KAK7023398.1"/>
    <property type="molecule type" value="Genomic_DNA"/>
</dbReference>
<dbReference type="Proteomes" id="UP001383192">
    <property type="component" value="Unassembled WGS sequence"/>
</dbReference>
<feature type="compositionally biased region" description="Basic and acidic residues" evidence="1">
    <location>
        <begin position="396"/>
        <end position="409"/>
    </location>
</feature>
<reference evidence="2 3" key="1">
    <citation type="submission" date="2024-01" db="EMBL/GenBank/DDBJ databases">
        <title>A draft genome for a cacao thread blight-causing isolate of Paramarasmius palmivorus.</title>
        <authorList>
            <person name="Baruah I.K."/>
            <person name="Bukari Y."/>
            <person name="Amoako-Attah I."/>
            <person name="Meinhardt L.W."/>
            <person name="Bailey B.A."/>
            <person name="Cohen S.P."/>
        </authorList>
    </citation>
    <scope>NUCLEOTIDE SEQUENCE [LARGE SCALE GENOMIC DNA]</scope>
    <source>
        <strain evidence="2 3">GH-12</strain>
    </source>
</reference>
<proteinExistence type="predicted"/>
<evidence type="ECO:0000313" key="2">
    <source>
        <dbReference type="EMBL" id="KAK7023398.1"/>
    </source>
</evidence>